<dbReference type="GO" id="GO:0016020">
    <property type="term" value="C:membrane"/>
    <property type="evidence" value="ECO:0007669"/>
    <property type="project" value="UniProtKB-SubCell"/>
</dbReference>
<gene>
    <name evidence="7" type="ORF">A3841_12355</name>
</gene>
<evidence type="ECO:0000259" key="6">
    <source>
        <dbReference type="Pfam" id="PF13515"/>
    </source>
</evidence>
<keyword evidence="3 5" id="KW-1133">Transmembrane helix</keyword>
<evidence type="ECO:0000256" key="3">
    <source>
        <dbReference type="ARBA" id="ARBA00022989"/>
    </source>
</evidence>
<comment type="subcellular location">
    <subcellularLocation>
        <location evidence="1">Membrane</location>
        <topology evidence="1">Multi-pass membrane protein</topology>
    </subcellularLocation>
</comment>
<dbReference type="EMBL" id="LVWA01000004">
    <property type="protein sequence ID" value="OKL40647.1"/>
    <property type="molecule type" value="Genomic_DNA"/>
</dbReference>
<evidence type="ECO:0000256" key="2">
    <source>
        <dbReference type="ARBA" id="ARBA00022692"/>
    </source>
</evidence>
<keyword evidence="4 5" id="KW-0472">Membrane</keyword>
<dbReference type="InterPro" id="IPR049453">
    <property type="entry name" value="Memb_transporter_dom"/>
</dbReference>
<feature type="transmembrane region" description="Helical" evidence="5">
    <location>
        <begin position="63"/>
        <end position="83"/>
    </location>
</feature>
<evidence type="ECO:0000313" key="8">
    <source>
        <dbReference type="Proteomes" id="UP000186551"/>
    </source>
</evidence>
<keyword evidence="2 5" id="KW-0812">Transmembrane</keyword>
<evidence type="ECO:0000313" key="7">
    <source>
        <dbReference type="EMBL" id="OKL40647.1"/>
    </source>
</evidence>
<dbReference type="Proteomes" id="UP000186551">
    <property type="component" value="Unassembled WGS sequence"/>
</dbReference>
<evidence type="ECO:0000256" key="4">
    <source>
        <dbReference type="ARBA" id="ARBA00023136"/>
    </source>
</evidence>
<feature type="transmembrane region" description="Helical" evidence="5">
    <location>
        <begin position="181"/>
        <end position="202"/>
    </location>
</feature>
<feature type="transmembrane region" description="Helical" evidence="5">
    <location>
        <begin position="239"/>
        <end position="264"/>
    </location>
</feature>
<accession>A0A1Q5PEK7</accession>
<feature type="transmembrane region" description="Helical" evidence="5">
    <location>
        <begin position="309"/>
        <end position="327"/>
    </location>
</feature>
<dbReference type="STRING" id="1797110.A3841_12355"/>
<evidence type="ECO:0000256" key="1">
    <source>
        <dbReference type="ARBA" id="ARBA00004141"/>
    </source>
</evidence>
<dbReference type="Pfam" id="PF13515">
    <property type="entry name" value="FUSC_2"/>
    <property type="match status" value="1"/>
</dbReference>
<feature type="transmembrane region" description="Helical" evidence="5">
    <location>
        <begin position="115"/>
        <end position="133"/>
    </location>
</feature>
<evidence type="ECO:0000256" key="5">
    <source>
        <dbReference type="SAM" id="Phobius"/>
    </source>
</evidence>
<keyword evidence="8" id="KW-1185">Reference proteome</keyword>
<dbReference type="AlphaFoldDB" id="A0A1Q5PEK7"/>
<feature type="domain" description="Integral membrane bound transporter" evidence="6">
    <location>
        <begin position="195"/>
        <end position="321"/>
    </location>
</feature>
<organism evidence="7 8">
    <name type="scientific">Pontibacter flavimaris</name>
    <dbReference type="NCBI Taxonomy" id="1797110"/>
    <lineage>
        <taxon>Bacteria</taxon>
        <taxon>Pseudomonadati</taxon>
        <taxon>Bacteroidota</taxon>
        <taxon>Cytophagia</taxon>
        <taxon>Cytophagales</taxon>
        <taxon>Hymenobacteraceae</taxon>
        <taxon>Pontibacter</taxon>
    </lineage>
</organism>
<feature type="transmembrane region" description="Helical" evidence="5">
    <location>
        <begin position="15"/>
        <end position="35"/>
    </location>
</feature>
<comment type="caution">
    <text evidence="7">The sequence shown here is derived from an EMBL/GenBank/DDBJ whole genome shotgun (WGS) entry which is preliminary data.</text>
</comment>
<feature type="transmembrane region" description="Helical" evidence="5">
    <location>
        <begin position="139"/>
        <end position="160"/>
    </location>
</feature>
<feature type="transmembrane region" description="Helical" evidence="5">
    <location>
        <begin position="89"/>
        <end position="108"/>
    </location>
</feature>
<reference evidence="7 8" key="1">
    <citation type="submission" date="2016-03" db="EMBL/GenBank/DDBJ databases">
        <title>Genome sequence of Pontibacter sp. nov., of the family cytophagaceae, isolated from marine sediment of the Yellow Sea, China.</title>
        <authorList>
            <person name="Zhang G."/>
            <person name="Zhang R."/>
        </authorList>
    </citation>
    <scope>NUCLEOTIDE SEQUENCE [LARGE SCALE GENOMIC DNA]</scope>
    <source>
        <strain evidence="7 8">S10-8</strain>
    </source>
</reference>
<feature type="transmembrane region" description="Helical" evidence="5">
    <location>
        <begin position="276"/>
        <end position="297"/>
    </location>
</feature>
<protein>
    <recommendedName>
        <fullName evidence="6">Integral membrane bound transporter domain-containing protein</fullName>
    </recommendedName>
</protein>
<sequence length="350" mass="38795">MLRQLFEFKETERKWHLPVLAGLCVGIPVLAGYYTDNLQDGKLASMAALVILYIQSQSIGRRMIVLMASSFGIMLSFTVGIVFGFNPVVASVVLGLYAFAVHLVLYYLKMVRPPGNFFFIMIASVAISMPHNLETVPHNIGLIGIGTIISCFLGLVYSLVTLRKTRSEDEVIKVTKNQYVNFVESVTFGALVGLSLLIGYLLELEKPYWVPTSCAAVMQGASATHVWQRSAQRILGTFLGLILTWFILLLKPSLLVISIGIIVLQTIVEFLVVRNYAIAVIFITILTIFLAESGTALTVNPSELITARFFDILTGSIVGAVGGWLLYNERVHYLATRQIRKTRLSIARRK</sequence>
<name>A0A1Q5PEK7_9BACT</name>
<proteinExistence type="predicted"/>
<dbReference type="OrthoDB" id="581879at2"/>